<feature type="compositionally biased region" description="Gly residues" evidence="5">
    <location>
        <begin position="565"/>
        <end position="579"/>
    </location>
</feature>
<evidence type="ECO:0000256" key="3">
    <source>
        <dbReference type="ARBA" id="ARBA00022737"/>
    </source>
</evidence>
<feature type="compositionally biased region" description="Basic and acidic residues" evidence="5">
    <location>
        <begin position="553"/>
        <end position="564"/>
    </location>
</feature>
<dbReference type="Pfam" id="PF13855">
    <property type="entry name" value="LRR_8"/>
    <property type="match status" value="2"/>
</dbReference>
<dbReference type="Gene3D" id="2.60.40.10">
    <property type="entry name" value="Immunoglobulins"/>
    <property type="match status" value="1"/>
</dbReference>
<dbReference type="InterPro" id="IPR013783">
    <property type="entry name" value="Ig-like_fold"/>
</dbReference>
<accession>A0A182QGN1</accession>
<dbReference type="Pfam" id="PF13927">
    <property type="entry name" value="Ig_3"/>
    <property type="match status" value="1"/>
</dbReference>
<evidence type="ECO:0000313" key="8">
    <source>
        <dbReference type="EnsemblMetazoa" id="AFAF009779-PA"/>
    </source>
</evidence>
<evidence type="ECO:0000313" key="9">
    <source>
        <dbReference type="Proteomes" id="UP000075886"/>
    </source>
</evidence>
<evidence type="ECO:0000256" key="6">
    <source>
        <dbReference type="SAM" id="Phobius"/>
    </source>
</evidence>
<dbReference type="SMART" id="SM00082">
    <property type="entry name" value="LRRCT"/>
    <property type="match status" value="1"/>
</dbReference>
<feature type="compositionally biased region" description="Polar residues" evidence="5">
    <location>
        <begin position="923"/>
        <end position="936"/>
    </location>
</feature>
<dbReference type="PROSITE" id="PS51450">
    <property type="entry name" value="LRR"/>
    <property type="match status" value="1"/>
</dbReference>
<feature type="transmembrane region" description="Helical" evidence="6">
    <location>
        <begin position="473"/>
        <end position="498"/>
    </location>
</feature>
<keyword evidence="6" id="KW-0472">Membrane</keyword>
<dbReference type="InterPro" id="IPR003591">
    <property type="entry name" value="Leu-rich_rpt_typical-subtyp"/>
</dbReference>
<dbReference type="SUPFAM" id="SSF48726">
    <property type="entry name" value="Immunoglobulin"/>
    <property type="match status" value="1"/>
</dbReference>
<keyword evidence="1" id="KW-0433">Leucine-rich repeat</keyword>
<evidence type="ECO:0000256" key="4">
    <source>
        <dbReference type="ARBA" id="ARBA00023157"/>
    </source>
</evidence>
<keyword evidence="6" id="KW-0812">Transmembrane</keyword>
<dbReference type="Proteomes" id="UP000075886">
    <property type="component" value="Unassembled WGS sequence"/>
</dbReference>
<dbReference type="VEuPathDB" id="VectorBase:AFAF009779"/>
<feature type="region of interest" description="Disordered" evidence="5">
    <location>
        <begin position="894"/>
        <end position="966"/>
    </location>
</feature>
<keyword evidence="3" id="KW-0677">Repeat</keyword>
<feature type="domain" description="Ig-like" evidence="7">
    <location>
        <begin position="358"/>
        <end position="456"/>
    </location>
</feature>
<dbReference type="EnsemblMetazoa" id="AFAF009779-RA">
    <property type="protein sequence ID" value="AFAF009779-PA"/>
    <property type="gene ID" value="AFAF009779"/>
</dbReference>
<dbReference type="PANTHER" id="PTHR24366">
    <property type="entry name" value="IG(IMMUNOGLOBULIN) AND LRR(LEUCINE RICH REPEAT) DOMAINS"/>
    <property type="match status" value="1"/>
</dbReference>
<dbReference type="InterPro" id="IPR000483">
    <property type="entry name" value="Cys-rich_flank_reg_C"/>
</dbReference>
<keyword evidence="6" id="KW-1133">Transmembrane helix</keyword>
<evidence type="ECO:0000256" key="2">
    <source>
        <dbReference type="ARBA" id="ARBA00022729"/>
    </source>
</evidence>
<dbReference type="PROSITE" id="PS50835">
    <property type="entry name" value="IG_LIKE"/>
    <property type="match status" value="1"/>
</dbReference>
<dbReference type="InterPro" id="IPR036179">
    <property type="entry name" value="Ig-like_dom_sf"/>
</dbReference>
<dbReference type="Gene3D" id="3.80.10.10">
    <property type="entry name" value="Ribonuclease Inhibitor"/>
    <property type="match status" value="2"/>
</dbReference>
<dbReference type="InterPro" id="IPR007110">
    <property type="entry name" value="Ig-like_dom"/>
</dbReference>
<feature type="region of interest" description="Disordered" evidence="5">
    <location>
        <begin position="802"/>
        <end position="857"/>
    </location>
</feature>
<dbReference type="InterPro" id="IPR001611">
    <property type="entry name" value="Leu-rich_rpt"/>
</dbReference>
<dbReference type="STRING" id="69004.A0A182QGN1"/>
<evidence type="ECO:0000256" key="5">
    <source>
        <dbReference type="SAM" id="MobiDB-lite"/>
    </source>
</evidence>
<dbReference type="InterPro" id="IPR003599">
    <property type="entry name" value="Ig_sub"/>
</dbReference>
<dbReference type="SUPFAM" id="SSF52058">
    <property type="entry name" value="L domain-like"/>
    <property type="match status" value="1"/>
</dbReference>
<dbReference type="AlphaFoldDB" id="A0A182QGN1"/>
<proteinExistence type="predicted"/>
<sequence>MRWCTRSVHRFQTDDTVYVGVDREQLGAPVNKQLFGVGASVQCGAVVWVGRYSKMCPNATTCPRTDGDDAVRKTAMPPPGRRRPARVMRLGTTYGLMLVLLLLPLLTSVSHGNEESDFTKQCSNCKCSWKSGRKSADCTNQRLPVVPQELSNELQILDLSHNQIEELQSKTFEAAHQTNLQKLYLRNNGMKRVDRDAFRNLTILIELDLANNNLTTLEAGVFDDLTKLRVVILNNNQIERIDKNLFYGLQYLTKVHLGRNRLVRIALNSFVNVPNLSQIELDYNELQALRKESFAGLEKLTSLSLTNNPWNCSCTLRSFAEYVLAKNLYTSPTSCSVPKALAGRQWNEIELDDFACPPSIVENRMQFPGAGENATFICKVTGLPLPKIDWLFQKRSFSRHDQRLRVTEAVRTNARDQTEVLVSELTIVGVRPSDRGAYVCKATNRGGIDESEQFFDLKADPHPITSATRSKDILQIVLVVVALMLLLVIVVWALLYCLCCRKRRFKKNSTMSENGLMSTKMMDKSQNDSILDSGSVIVEMQKSLLTEVNPVEKPPRRVDIDGGEKGPGGTGGQGGGIGGEYDEKHEAKRTLLEETGFVAQDEETASVALSDTNPRSRATFVDDGCGTNLPPDLLAFSARFPQSPSIQSSMSNIHDGRIYGKSPLASPIYQTGPGTSLGGVGGGAGSGQMPAGFRTLQHPKTGRTIAIAAGRANSPFTPAPLIYPPVALKHQGYVTIPRKQRTPSWTPSMSSAVTAELLPAGGHGVHSGATSPTSPIDMSLSVCEPVYDNLGLRTTASGNSTLKLNKAGVRPGGQLGSTATGTALTSTPLTKYSMKDRPLPATPGGQTATPNSTLIGHGNYEAIPEALPPTFAGGQSTGLSGFDLDQSAIYGPVMTTTRSKIPPRPPPKPKKKPSPVGVVLTGDDQSSSAPSGQVPPTTSSNGGLNSTTNTSTAPLVADECDDGTEV</sequence>
<organism evidence="8 9">
    <name type="scientific">Anopheles farauti</name>
    <dbReference type="NCBI Taxonomy" id="69004"/>
    <lineage>
        <taxon>Eukaryota</taxon>
        <taxon>Metazoa</taxon>
        <taxon>Ecdysozoa</taxon>
        <taxon>Arthropoda</taxon>
        <taxon>Hexapoda</taxon>
        <taxon>Insecta</taxon>
        <taxon>Pterygota</taxon>
        <taxon>Neoptera</taxon>
        <taxon>Endopterygota</taxon>
        <taxon>Diptera</taxon>
        <taxon>Nematocera</taxon>
        <taxon>Culicoidea</taxon>
        <taxon>Culicidae</taxon>
        <taxon>Anophelinae</taxon>
        <taxon>Anopheles</taxon>
    </lineage>
</organism>
<dbReference type="GO" id="GO:0071944">
    <property type="term" value="C:cell periphery"/>
    <property type="evidence" value="ECO:0007669"/>
    <property type="project" value="UniProtKB-ARBA"/>
</dbReference>
<keyword evidence="4" id="KW-1015">Disulfide bond</keyword>
<reference evidence="9" key="1">
    <citation type="submission" date="2014-01" db="EMBL/GenBank/DDBJ databases">
        <title>The Genome Sequence of Anopheles farauti FAR1 (V2).</title>
        <authorList>
            <consortium name="The Broad Institute Genomics Platform"/>
            <person name="Neafsey D.E."/>
            <person name="Besansky N."/>
            <person name="Howell P."/>
            <person name="Walton C."/>
            <person name="Young S.K."/>
            <person name="Zeng Q."/>
            <person name="Gargeya S."/>
            <person name="Fitzgerald M."/>
            <person name="Haas B."/>
            <person name="Abouelleil A."/>
            <person name="Allen A.W."/>
            <person name="Alvarado L."/>
            <person name="Arachchi H.M."/>
            <person name="Berlin A.M."/>
            <person name="Chapman S.B."/>
            <person name="Gainer-Dewar J."/>
            <person name="Goldberg J."/>
            <person name="Griggs A."/>
            <person name="Gujja S."/>
            <person name="Hansen M."/>
            <person name="Howarth C."/>
            <person name="Imamovic A."/>
            <person name="Ireland A."/>
            <person name="Larimer J."/>
            <person name="McCowan C."/>
            <person name="Murphy C."/>
            <person name="Pearson M."/>
            <person name="Poon T.W."/>
            <person name="Priest M."/>
            <person name="Roberts A."/>
            <person name="Saif S."/>
            <person name="Shea T."/>
            <person name="Sisk P."/>
            <person name="Sykes S."/>
            <person name="Wortman J."/>
            <person name="Nusbaum C."/>
            <person name="Birren B."/>
        </authorList>
    </citation>
    <scope>NUCLEOTIDE SEQUENCE [LARGE SCALE GENOMIC DNA]</scope>
    <source>
        <strain evidence="9">FAR1</strain>
    </source>
</reference>
<keyword evidence="9" id="KW-1185">Reference proteome</keyword>
<feature type="compositionally biased region" description="Low complexity" evidence="5">
    <location>
        <begin position="816"/>
        <end position="827"/>
    </location>
</feature>
<evidence type="ECO:0000256" key="1">
    <source>
        <dbReference type="ARBA" id="ARBA00022614"/>
    </source>
</evidence>
<dbReference type="SMART" id="SM00369">
    <property type="entry name" value="LRR_TYP"/>
    <property type="match status" value="6"/>
</dbReference>
<feature type="transmembrane region" description="Helical" evidence="6">
    <location>
        <begin position="87"/>
        <end position="106"/>
    </location>
</feature>
<dbReference type="InterPro" id="IPR032675">
    <property type="entry name" value="LRR_dom_sf"/>
</dbReference>
<feature type="compositionally biased region" description="Low complexity" evidence="5">
    <location>
        <begin position="937"/>
        <end position="952"/>
    </location>
</feature>
<dbReference type="SMART" id="SM00408">
    <property type="entry name" value="IGc2"/>
    <property type="match status" value="1"/>
</dbReference>
<reference evidence="8" key="2">
    <citation type="submission" date="2020-05" db="UniProtKB">
        <authorList>
            <consortium name="EnsemblMetazoa"/>
        </authorList>
    </citation>
    <scope>IDENTIFICATION</scope>
    <source>
        <strain evidence="8">FAR1</strain>
    </source>
</reference>
<dbReference type="EMBL" id="AXCN02000046">
    <property type="status" value="NOT_ANNOTATED_CDS"/>
    <property type="molecule type" value="Genomic_DNA"/>
</dbReference>
<keyword evidence="2" id="KW-0732">Signal</keyword>
<protein>
    <recommendedName>
        <fullName evidence="7">Ig-like domain-containing protein</fullName>
    </recommendedName>
</protein>
<feature type="compositionally biased region" description="Polar residues" evidence="5">
    <location>
        <begin position="844"/>
        <end position="854"/>
    </location>
</feature>
<feature type="region of interest" description="Disordered" evidence="5">
    <location>
        <begin position="553"/>
        <end position="581"/>
    </location>
</feature>
<dbReference type="SMART" id="SM00409">
    <property type="entry name" value="IG"/>
    <property type="match status" value="1"/>
</dbReference>
<name>A0A182QGN1_9DIPT</name>
<dbReference type="InterPro" id="IPR003598">
    <property type="entry name" value="Ig_sub2"/>
</dbReference>
<evidence type="ECO:0000259" key="7">
    <source>
        <dbReference type="PROSITE" id="PS50835"/>
    </source>
</evidence>
<dbReference type="PANTHER" id="PTHR24366:SF163">
    <property type="entry name" value="KEKKON4"/>
    <property type="match status" value="1"/>
</dbReference>